<organism evidence="2 3">
    <name type="scientific">Pelomonas aquatica</name>
    <dbReference type="NCBI Taxonomy" id="431058"/>
    <lineage>
        <taxon>Bacteria</taxon>
        <taxon>Pseudomonadati</taxon>
        <taxon>Pseudomonadota</taxon>
        <taxon>Betaproteobacteria</taxon>
        <taxon>Burkholderiales</taxon>
        <taxon>Sphaerotilaceae</taxon>
        <taxon>Roseateles</taxon>
    </lineage>
</organism>
<dbReference type="RefSeq" id="WP_162254454.1">
    <property type="nucleotide sequence ID" value="NZ_JAVDXQ010000005.1"/>
</dbReference>
<dbReference type="NCBIfam" id="TIGR02595">
    <property type="entry name" value="PEP_CTERM"/>
    <property type="match status" value="1"/>
</dbReference>
<evidence type="ECO:0000313" key="2">
    <source>
        <dbReference type="EMBL" id="MDR7298514.1"/>
    </source>
</evidence>
<dbReference type="InterPro" id="IPR036624">
    <property type="entry name" value="Hcp1-lik_sf"/>
</dbReference>
<dbReference type="PANTHER" id="PTHR36152:SF1">
    <property type="entry name" value="UBIQUITIN-LIKE DOMAIN-CONTAINING PROTEIN"/>
    <property type="match status" value="1"/>
</dbReference>
<feature type="chain" id="PRO_5045882135" evidence="1">
    <location>
        <begin position="28"/>
        <end position="240"/>
    </location>
</feature>
<keyword evidence="3" id="KW-1185">Reference proteome</keyword>
<name>A0ABU1ZD31_9BURK</name>
<dbReference type="InterPro" id="IPR008514">
    <property type="entry name" value="T6SS_Hcp"/>
</dbReference>
<proteinExistence type="predicted"/>
<dbReference type="InterPro" id="IPR053165">
    <property type="entry name" value="HSI-I_assembly_Hcp1"/>
</dbReference>
<protein>
    <submittedName>
        <fullName evidence="2">Type VI secretion system Hcp family effector</fullName>
    </submittedName>
</protein>
<dbReference type="Gene3D" id="2.30.110.20">
    <property type="entry name" value="Hcp1-like"/>
    <property type="match status" value="1"/>
</dbReference>
<accession>A0ABU1ZD31</accession>
<dbReference type="PANTHER" id="PTHR36152">
    <property type="entry name" value="CYTOPLASMIC PROTEIN-RELATED"/>
    <property type="match status" value="1"/>
</dbReference>
<evidence type="ECO:0000256" key="1">
    <source>
        <dbReference type="SAM" id="SignalP"/>
    </source>
</evidence>
<gene>
    <name evidence="2" type="ORF">J2X16_003877</name>
</gene>
<dbReference type="Pfam" id="PF05638">
    <property type="entry name" value="T6SS_HCP"/>
    <property type="match status" value="1"/>
</dbReference>
<evidence type="ECO:0000313" key="3">
    <source>
        <dbReference type="Proteomes" id="UP001180536"/>
    </source>
</evidence>
<dbReference type="InterPro" id="IPR013424">
    <property type="entry name" value="Ice-binding_C"/>
</dbReference>
<feature type="signal peptide" evidence="1">
    <location>
        <begin position="1"/>
        <end position="27"/>
    </location>
</feature>
<keyword evidence="1" id="KW-0732">Signal</keyword>
<comment type="caution">
    <text evidence="2">The sequence shown here is derived from an EMBL/GenBank/DDBJ whole genome shotgun (WGS) entry which is preliminary data.</text>
</comment>
<sequence length="240" mass="24813">MTTHLIPRAWRGALIALGLATAGLAHAATDYFLQIDGIKGESVERSHKDWIDIESFSWGLTLVTGSGGGGSTSGKATFSDLAWTQGVDISTPKFFVNVATGKHLPKVTLDVTRTSPKGGAESFFQMIFTDTIGTGLSLGGGGDDVMVSASMTSGTSVKLRYRPESKAGGFGDWVEGSFNIQTNSTKALFSGDETVLLGLFGAGGNIAFDAGAITPVPEPASAALLLGGLALLALRRQRAG</sequence>
<dbReference type="EMBL" id="JAVDXQ010000005">
    <property type="protein sequence ID" value="MDR7298514.1"/>
    <property type="molecule type" value="Genomic_DNA"/>
</dbReference>
<reference evidence="2 3" key="1">
    <citation type="submission" date="2023-07" db="EMBL/GenBank/DDBJ databases">
        <title>Sorghum-associated microbial communities from plants grown in Nebraska, USA.</title>
        <authorList>
            <person name="Schachtman D."/>
        </authorList>
    </citation>
    <scope>NUCLEOTIDE SEQUENCE [LARGE SCALE GENOMIC DNA]</scope>
    <source>
        <strain evidence="2 3">BE310</strain>
    </source>
</reference>
<dbReference type="Proteomes" id="UP001180536">
    <property type="component" value="Unassembled WGS sequence"/>
</dbReference>
<dbReference type="SUPFAM" id="SSF141452">
    <property type="entry name" value="Hcp1-like"/>
    <property type="match status" value="1"/>
</dbReference>